<evidence type="ECO:0000256" key="1">
    <source>
        <dbReference type="ARBA" id="ARBA00007274"/>
    </source>
</evidence>
<dbReference type="AlphaFoldDB" id="D9SQ55"/>
<sequence length="815" mass="91187">MKAIVMAGGEGTRLRPLTCNIPKPMMPILGKPVMEYAIENLRKIGITQIGVTLQYLPDEVINYFGDGKEFGVNIQYFIEETPLGTAGSVKNAESFLDETFVVISGDALTDIHLEKAIKYHKEKEAMATMILKEVSVPLEYGVVVTDKDGKVNGFLEKPSWSELFSDKANTGIYILEPEIFSFYEQNQKFDFSNDLFPIMLKENKPLMGYVADGYWCDIGSIEQYMKCSYDILSGLVDVDINAVEVEDGVWVGKDCTISPKATITPPVYIGNKCRIYEGSKIGPFSIIGKNNIISSNCNIKRSIMFDNCYIGTRVELKGTVLCNKVQMESRAAAFEESSIGDETLVCSKATIKPGVKIWPEKVVESGSIIKSNLIWGGKHTKSIFGKQGVVGEVNVDITPEFVAKLGSAYGSNLSHGAKVAISCNDYGASQMFKYALATGLLSMGIEIFDLKRVTTSMARHTAHLFGADGAIHVMQDREDAQKVTIQFMDENGVNISSSMERKIEGTLLREDFRRVKADELRRIDHYEDCIEYYIRHIINSLDDKLVMEKKYNLVISVREKYVAKAVFKICETLKIGIKEYDTPKDIKGLAREVVNSGANMGIYFSDDGEEAVIIDEKGTIIRNSIYEALKAYILLKRSNLKVYATPVSSSMALEKIAEMCESKLVRTKTSQKDVFNGFLSGISEGGVSKEEILRWYLMSLDSICMFALTLNHLAKYNTTVSALISLIPRYNSKKAETLCPWNKKGKVMRSLIEQHEIASIDLIEGIKLNYKNTWALVLPDKEEPLCRIYAESESKEKVDEIIADLTRKIENIVYN</sequence>
<dbReference type="Gene3D" id="3.90.550.10">
    <property type="entry name" value="Spore Coat Polysaccharide Biosynthesis Protein SpsA, Chain A"/>
    <property type="match status" value="1"/>
</dbReference>
<dbReference type="OrthoDB" id="9803871at2"/>
<dbReference type="InterPro" id="IPR011004">
    <property type="entry name" value="Trimer_LpxA-like_sf"/>
</dbReference>
<evidence type="ECO:0000259" key="5">
    <source>
        <dbReference type="Pfam" id="PF25087"/>
    </source>
</evidence>
<dbReference type="SUPFAM" id="SSF53738">
    <property type="entry name" value="Phosphoglucomutase, first 3 domains"/>
    <property type="match status" value="1"/>
</dbReference>
<feature type="domain" description="Alpha-D-phosphohexomutase alpha/beta/alpha" evidence="4">
    <location>
        <begin position="382"/>
        <end position="513"/>
    </location>
</feature>
<evidence type="ECO:0000313" key="7">
    <source>
        <dbReference type="Proteomes" id="UP000002730"/>
    </source>
</evidence>
<feature type="domain" description="Mannose-1-phosphate guanyltransferase C-terminal" evidence="5">
    <location>
        <begin position="263"/>
        <end position="365"/>
    </location>
</feature>
<dbReference type="SUPFAM" id="SSF53448">
    <property type="entry name" value="Nucleotide-diphospho-sugar transferases"/>
    <property type="match status" value="1"/>
</dbReference>
<dbReference type="SUPFAM" id="SSF51161">
    <property type="entry name" value="Trimeric LpxA-like enzymes"/>
    <property type="match status" value="1"/>
</dbReference>
<evidence type="ECO:0000256" key="2">
    <source>
        <dbReference type="ARBA" id="ARBA00010231"/>
    </source>
</evidence>
<dbReference type="Gene3D" id="3.40.120.10">
    <property type="entry name" value="Alpha-D-Glucose-1,6-Bisphosphate, subunit A, domain 3"/>
    <property type="match status" value="3"/>
</dbReference>
<organism evidence="6 7">
    <name type="scientific">Clostridium cellulovorans (strain ATCC 35296 / DSM 3052 / OCM 3 / 743B)</name>
    <dbReference type="NCBI Taxonomy" id="573061"/>
    <lineage>
        <taxon>Bacteria</taxon>
        <taxon>Bacillati</taxon>
        <taxon>Bacillota</taxon>
        <taxon>Clostridia</taxon>
        <taxon>Eubacteriales</taxon>
        <taxon>Clostridiaceae</taxon>
        <taxon>Clostridium</taxon>
    </lineage>
</organism>
<dbReference type="EMBL" id="CP002160">
    <property type="protein sequence ID" value="ADL50122.1"/>
    <property type="molecule type" value="Genomic_DNA"/>
</dbReference>
<dbReference type="Gene3D" id="3.30.310.50">
    <property type="entry name" value="Alpha-D-phosphohexomutase, C-terminal domain"/>
    <property type="match status" value="1"/>
</dbReference>
<dbReference type="InterPro" id="IPR016055">
    <property type="entry name" value="A-D-PHexomutase_a/b/a-I/II/III"/>
</dbReference>
<dbReference type="RefSeq" id="WP_010075111.1">
    <property type="nucleotide sequence ID" value="NC_014393.1"/>
</dbReference>
<dbReference type="GO" id="GO:0005975">
    <property type="term" value="P:carbohydrate metabolic process"/>
    <property type="evidence" value="ECO:0007669"/>
    <property type="project" value="InterPro"/>
</dbReference>
<dbReference type="CDD" id="cd04181">
    <property type="entry name" value="NTP_transferase"/>
    <property type="match status" value="1"/>
</dbReference>
<dbReference type="InterPro" id="IPR005835">
    <property type="entry name" value="NTP_transferase_dom"/>
</dbReference>
<dbReference type="KEGG" id="ccb:Clocel_0342"/>
<keyword evidence="6" id="KW-0808">Transferase</keyword>
<dbReference type="PANTHER" id="PTHR22572">
    <property type="entry name" value="SUGAR-1-PHOSPHATE GUANYL TRANSFERASE"/>
    <property type="match status" value="1"/>
</dbReference>
<comment type="similarity">
    <text evidence="1">Belongs to the transferase hexapeptide repeat family.</text>
</comment>
<dbReference type="Pfam" id="PF25087">
    <property type="entry name" value="GMPPB_C"/>
    <property type="match status" value="1"/>
</dbReference>
<dbReference type="Gene3D" id="2.160.10.10">
    <property type="entry name" value="Hexapeptide repeat proteins"/>
    <property type="match status" value="1"/>
</dbReference>
<gene>
    <name evidence="6" type="ordered locus">Clocel_0342</name>
</gene>
<protein>
    <submittedName>
        <fullName evidence="6">Nucleotidyl transferase</fullName>
    </submittedName>
</protein>
<dbReference type="SUPFAM" id="SSF55957">
    <property type="entry name" value="Phosphoglucomutase, C-terminal domain"/>
    <property type="match status" value="1"/>
</dbReference>
<dbReference type="STRING" id="573061.Clocel_0342"/>
<dbReference type="eggNOG" id="COG1109">
    <property type="taxonomic scope" value="Bacteria"/>
</dbReference>
<keyword evidence="7" id="KW-1185">Reference proteome</keyword>
<dbReference type="eggNOG" id="COG1208">
    <property type="taxonomic scope" value="Bacteria"/>
</dbReference>
<proteinExistence type="inferred from homology"/>
<dbReference type="InterPro" id="IPR029044">
    <property type="entry name" value="Nucleotide-diphossugar_trans"/>
</dbReference>
<dbReference type="HOGENOM" id="CLU_017652_1_0_9"/>
<evidence type="ECO:0000313" key="6">
    <source>
        <dbReference type="EMBL" id="ADL50122.1"/>
    </source>
</evidence>
<name>D9SQ55_CLOC7</name>
<feature type="domain" description="Nucleotidyl transferase" evidence="3">
    <location>
        <begin position="2"/>
        <end position="232"/>
    </location>
</feature>
<dbReference type="GO" id="GO:0016740">
    <property type="term" value="F:transferase activity"/>
    <property type="evidence" value="ECO:0007669"/>
    <property type="project" value="UniProtKB-KW"/>
</dbReference>
<dbReference type="InterPro" id="IPR005844">
    <property type="entry name" value="A-D-PHexomutase_a/b/a-I"/>
</dbReference>
<dbReference type="InterPro" id="IPR050486">
    <property type="entry name" value="Mannose-1P_guanyltransferase"/>
</dbReference>
<accession>D9SQ55</accession>
<evidence type="ECO:0000259" key="3">
    <source>
        <dbReference type="Pfam" id="PF00483"/>
    </source>
</evidence>
<evidence type="ECO:0000259" key="4">
    <source>
        <dbReference type="Pfam" id="PF02878"/>
    </source>
</evidence>
<reference evidence="6 7" key="1">
    <citation type="submission" date="2010-08" db="EMBL/GenBank/DDBJ databases">
        <title>Complete sequence of Clostridium cellulovorans 743B.</title>
        <authorList>
            <consortium name="US DOE Joint Genome Institute"/>
            <person name="Lucas S."/>
            <person name="Copeland A."/>
            <person name="Lapidus A."/>
            <person name="Cheng J.-F."/>
            <person name="Bruce D."/>
            <person name="Goodwin L."/>
            <person name="Pitluck S."/>
            <person name="Chertkov O."/>
            <person name="Detter J.C."/>
            <person name="Han C."/>
            <person name="Tapia R."/>
            <person name="Land M."/>
            <person name="Hauser L."/>
            <person name="Chang Y.-J."/>
            <person name="Jeffries C."/>
            <person name="Kyrpides N."/>
            <person name="Ivanova N."/>
            <person name="Mikhailova N."/>
            <person name="Hemme C.L."/>
            <person name="Woyke T."/>
        </authorList>
    </citation>
    <scope>NUCLEOTIDE SEQUENCE [LARGE SCALE GENOMIC DNA]</scope>
    <source>
        <strain evidence="7">ATCC 35296 / DSM 3052 / OCM 3 / 743B</strain>
    </source>
</reference>
<dbReference type="Pfam" id="PF02878">
    <property type="entry name" value="PGM_PMM_I"/>
    <property type="match status" value="1"/>
</dbReference>
<dbReference type="Pfam" id="PF00483">
    <property type="entry name" value="NTP_transferase"/>
    <property type="match status" value="1"/>
</dbReference>
<dbReference type="Proteomes" id="UP000002730">
    <property type="component" value="Chromosome"/>
</dbReference>
<dbReference type="GO" id="GO:0016868">
    <property type="term" value="F:intramolecular phosphotransferase activity"/>
    <property type="evidence" value="ECO:0007669"/>
    <property type="project" value="InterPro"/>
</dbReference>
<dbReference type="InterPro" id="IPR056729">
    <property type="entry name" value="GMPPB_C"/>
</dbReference>
<dbReference type="InterPro" id="IPR036900">
    <property type="entry name" value="A-D-PHexomutase_C_sf"/>
</dbReference>
<comment type="similarity">
    <text evidence="2">Belongs to the phosphohexose mutase family.</text>
</comment>